<reference evidence="3" key="2">
    <citation type="submission" date="2015-09" db="EMBL/GenBank/DDBJ databases">
        <title>Draft genome sequence of a multidrug-resistant Chryseobacterium indologenes isolate from Malaysia.</title>
        <authorList>
            <person name="Yu C.Y."/>
            <person name="Ang G.Y."/>
            <person name="Chan K.-G."/>
        </authorList>
    </citation>
    <scope>NUCLEOTIDE SEQUENCE [LARGE SCALE GENOMIC DNA]</scope>
    <source>
        <strain evidence="3">CI_885</strain>
    </source>
</reference>
<accession>A0A0N0ZW93</accession>
<feature type="chain" id="PRO_5005865161" description="DUF5105 domain-containing protein" evidence="1">
    <location>
        <begin position="24"/>
        <end position="223"/>
    </location>
</feature>
<dbReference type="EMBL" id="LJOD01000005">
    <property type="protein sequence ID" value="KPE51525.1"/>
    <property type="molecule type" value="Genomic_DNA"/>
</dbReference>
<dbReference type="PATRIC" id="fig|253.9.peg.3761"/>
<evidence type="ECO:0000313" key="2">
    <source>
        <dbReference type="EMBL" id="KPE51525.1"/>
    </source>
</evidence>
<sequence length="223" mass="25219">MKNFKIVLLWVLALVGQNLMAQAEVKKPAEVFEMYFGTFVKNDPAVLSKLNEYLKPTVEGQEAYQVDFKTVSAETLKTSVDGFLSAFSKSAEDSSRKEAENYFTAMMDNFKNGKVTVKEVKIVQNEYVEDQKIAEVTYAVSFKVPAKMPEGPSGDPKKIKAEELKKYLTESVQSFKNADKEVTTELQFNLYQLTEGGKIYYWNGSPDEIVTSLTDFYFESFGS</sequence>
<protein>
    <recommendedName>
        <fullName evidence="4">DUF5105 domain-containing protein</fullName>
    </recommendedName>
</protein>
<dbReference type="RefSeq" id="WP_131724349.1">
    <property type="nucleotide sequence ID" value="NZ_LJOD01000005.1"/>
</dbReference>
<gene>
    <name evidence="2" type="ORF">AOB46_09835</name>
</gene>
<evidence type="ECO:0000313" key="3">
    <source>
        <dbReference type="Proteomes" id="UP000037953"/>
    </source>
</evidence>
<feature type="signal peptide" evidence="1">
    <location>
        <begin position="1"/>
        <end position="23"/>
    </location>
</feature>
<proteinExistence type="predicted"/>
<evidence type="ECO:0008006" key="4">
    <source>
        <dbReference type="Google" id="ProtNLM"/>
    </source>
</evidence>
<organism evidence="2 3">
    <name type="scientific">Chryseobacterium indologenes</name>
    <name type="common">Flavobacterium indologenes</name>
    <dbReference type="NCBI Taxonomy" id="253"/>
    <lineage>
        <taxon>Bacteria</taxon>
        <taxon>Pseudomonadati</taxon>
        <taxon>Bacteroidota</taxon>
        <taxon>Flavobacteriia</taxon>
        <taxon>Flavobacteriales</taxon>
        <taxon>Weeksellaceae</taxon>
        <taxon>Chryseobacterium group</taxon>
        <taxon>Chryseobacterium</taxon>
    </lineage>
</organism>
<dbReference type="OrthoDB" id="1243155at2"/>
<dbReference type="AlphaFoldDB" id="A0A0N0ZW93"/>
<dbReference type="Proteomes" id="UP000037953">
    <property type="component" value="Unassembled WGS sequence"/>
</dbReference>
<comment type="caution">
    <text evidence="2">The sequence shown here is derived from an EMBL/GenBank/DDBJ whole genome shotgun (WGS) entry which is preliminary data.</text>
</comment>
<reference evidence="2 3" key="1">
    <citation type="journal article" date="2015" name="Genom Data">
        <title>Draft genome sequence of a multidrug-resistant Chryseobacterium indologenes isolate from Malaysia.</title>
        <authorList>
            <person name="Yu C.Y."/>
            <person name="Ang G.Y."/>
            <person name="Cheng H.J."/>
            <person name="Cheong Y.M."/>
            <person name="Yin W.F."/>
            <person name="Chan K.G."/>
        </authorList>
    </citation>
    <scope>NUCLEOTIDE SEQUENCE [LARGE SCALE GENOMIC DNA]</scope>
    <source>
        <strain evidence="2 3">CI_885</strain>
    </source>
</reference>
<name>A0A0N0ZW93_CHRID</name>
<evidence type="ECO:0000256" key="1">
    <source>
        <dbReference type="SAM" id="SignalP"/>
    </source>
</evidence>
<keyword evidence="1" id="KW-0732">Signal</keyword>